<evidence type="ECO:0000313" key="3">
    <source>
        <dbReference type="EMBL" id="KAK4381214.1"/>
    </source>
</evidence>
<dbReference type="InterPro" id="IPR036691">
    <property type="entry name" value="Endo/exonu/phosph_ase_sf"/>
</dbReference>
<dbReference type="SUPFAM" id="SSF56219">
    <property type="entry name" value="DNase I-like"/>
    <property type="match status" value="1"/>
</dbReference>
<reference evidence="3" key="2">
    <citation type="journal article" date="2024" name="Plant">
        <title>Genomic evolution and insights into agronomic trait innovations of Sesamum species.</title>
        <authorList>
            <person name="Miao H."/>
            <person name="Wang L."/>
            <person name="Qu L."/>
            <person name="Liu H."/>
            <person name="Sun Y."/>
            <person name="Le M."/>
            <person name="Wang Q."/>
            <person name="Wei S."/>
            <person name="Zheng Y."/>
            <person name="Lin W."/>
            <person name="Duan Y."/>
            <person name="Cao H."/>
            <person name="Xiong S."/>
            <person name="Wang X."/>
            <person name="Wei L."/>
            <person name="Li C."/>
            <person name="Ma Q."/>
            <person name="Ju M."/>
            <person name="Zhao R."/>
            <person name="Li G."/>
            <person name="Mu C."/>
            <person name="Tian Q."/>
            <person name="Mei H."/>
            <person name="Zhang T."/>
            <person name="Gao T."/>
            <person name="Zhang H."/>
        </authorList>
    </citation>
    <scope>NUCLEOTIDE SEQUENCE</scope>
    <source>
        <strain evidence="3">K16</strain>
    </source>
</reference>
<dbReference type="Pfam" id="PF14111">
    <property type="entry name" value="DUF4283"/>
    <property type="match status" value="1"/>
</dbReference>
<feature type="region of interest" description="Disordered" evidence="1">
    <location>
        <begin position="1"/>
        <end position="23"/>
    </location>
</feature>
<evidence type="ECO:0000256" key="1">
    <source>
        <dbReference type="SAM" id="MobiDB-lite"/>
    </source>
</evidence>
<feature type="domain" description="DUF4283" evidence="2">
    <location>
        <begin position="351"/>
        <end position="429"/>
    </location>
</feature>
<dbReference type="EMBL" id="JACGWL010000928">
    <property type="protein sequence ID" value="KAK4381214.1"/>
    <property type="molecule type" value="Genomic_DNA"/>
</dbReference>
<dbReference type="AlphaFoldDB" id="A0AAE1T421"/>
<feature type="non-terminal residue" evidence="3">
    <location>
        <position position="847"/>
    </location>
</feature>
<dbReference type="InterPro" id="IPR025558">
    <property type="entry name" value="DUF4283"/>
</dbReference>
<evidence type="ECO:0000313" key="4">
    <source>
        <dbReference type="Proteomes" id="UP001289374"/>
    </source>
</evidence>
<dbReference type="Gene3D" id="3.60.10.10">
    <property type="entry name" value="Endonuclease/exonuclease/phosphatase"/>
    <property type="match status" value="1"/>
</dbReference>
<dbReference type="Proteomes" id="UP001289374">
    <property type="component" value="Unassembled WGS sequence"/>
</dbReference>
<dbReference type="PANTHER" id="PTHR33710:SF71">
    <property type="entry name" value="ENDONUCLEASE_EXONUCLEASE_PHOSPHATASE DOMAIN-CONTAINING PROTEIN"/>
    <property type="match status" value="1"/>
</dbReference>
<reference evidence="3" key="1">
    <citation type="submission" date="2020-06" db="EMBL/GenBank/DDBJ databases">
        <authorList>
            <person name="Li T."/>
            <person name="Hu X."/>
            <person name="Zhang T."/>
            <person name="Song X."/>
            <person name="Zhang H."/>
            <person name="Dai N."/>
            <person name="Sheng W."/>
            <person name="Hou X."/>
            <person name="Wei L."/>
        </authorList>
    </citation>
    <scope>NUCLEOTIDE SEQUENCE</scope>
    <source>
        <strain evidence="3">K16</strain>
        <tissue evidence="3">Leaf</tissue>
    </source>
</reference>
<sequence>MAPMADAGDAAAGDDGSVSDVSVTVPPDVTVPLEEKIKSVFNFQEFYQLTSKVIDDGDAESMATLLELKRWWSAKFGEDNSIGGGHGDFRPVQNRPSTPFAGPIIARPARRFPRLPTPEQAALVLQGMAMTLRPILEFHGSRTGRVFSVDSGGAYGFYGVDPNVTHYRLTVNNGYCLIRFIVGHGRPHEDDGARRLFASHSDSKLAATAPHGHSLSGKTSPGLMDPSYSVAGQRDCSGFSSIRNNSRAATARGHSSFAIIGFSFDAFVDCMVSISAAAAAADRYCTGGPSAEIFIGNVPLTPSSNSFSLGDKITEGFHNSSRKTLSFVPPSLQNGEVVVRPSIDMIRNGSSRWKTTAVSYFLGKRPYFHHLNTYIRFIWPAVWEVTATVTGFYFFQYKTEAAMEEVIEGGPWLFQGQPIVLQKWEPGMALRKLKHTQIAVRELAINSRLHFLGLLETRVTLTNAASVQNGVLPRWKWFSDCNSAGNRIWLAWDDDFLDIAIVDIGVQFVYCRIFIRSSHIYVLVTVSYGANDMGSRRELWQSLCLISDSIGDEPWLVGGDFNAVRDLSEVCGTSGDIRLAMNEFNDCILNTGLIALPMRGERFTWHNCSDDGRSLWKRLDHLLANDKWMEWWPDVFYECLTPRTSDHTPKKDERDLSANVKLAGEFLEIAQRLLQEDRHDPLLLHLEHCCRVIFLKAVKIEQVMLQQRAKIQWMKGGDQCSRLFFRKARRIITDEEASLLIRPITKDDVKTAKFDIEDDRAPGPDGYSSRFFKVAWPVVGEEITAAVMDFFTTGRLLKQVNATLITLIPKLFGFPPTFSRWIEECVTTPHFSLYLNREDGGFAYHWQ</sequence>
<evidence type="ECO:0000259" key="2">
    <source>
        <dbReference type="Pfam" id="PF14111"/>
    </source>
</evidence>
<name>A0AAE1T421_9LAMI</name>
<accession>A0AAE1T421</accession>
<keyword evidence="4" id="KW-1185">Reference proteome</keyword>
<protein>
    <recommendedName>
        <fullName evidence="2">DUF4283 domain-containing protein</fullName>
    </recommendedName>
</protein>
<gene>
    <name evidence="3" type="ORF">Sango_2989800</name>
</gene>
<organism evidence="3 4">
    <name type="scientific">Sesamum angolense</name>
    <dbReference type="NCBI Taxonomy" id="2727404"/>
    <lineage>
        <taxon>Eukaryota</taxon>
        <taxon>Viridiplantae</taxon>
        <taxon>Streptophyta</taxon>
        <taxon>Embryophyta</taxon>
        <taxon>Tracheophyta</taxon>
        <taxon>Spermatophyta</taxon>
        <taxon>Magnoliopsida</taxon>
        <taxon>eudicotyledons</taxon>
        <taxon>Gunneridae</taxon>
        <taxon>Pentapetalae</taxon>
        <taxon>asterids</taxon>
        <taxon>lamiids</taxon>
        <taxon>Lamiales</taxon>
        <taxon>Pedaliaceae</taxon>
        <taxon>Sesamum</taxon>
    </lineage>
</organism>
<comment type="caution">
    <text evidence="3">The sequence shown here is derived from an EMBL/GenBank/DDBJ whole genome shotgun (WGS) entry which is preliminary data.</text>
</comment>
<proteinExistence type="predicted"/>
<dbReference type="PANTHER" id="PTHR33710">
    <property type="entry name" value="BNAC02G09200D PROTEIN"/>
    <property type="match status" value="1"/>
</dbReference>